<name>A0AAD8M0T8_9APIA</name>
<feature type="compositionally biased region" description="Basic and acidic residues" evidence="1">
    <location>
        <begin position="358"/>
        <end position="385"/>
    </location>
</feature>
<dbReference type="NCBIfam" id="TIGR01640">
    <property type="entry name" value="F_box_assoc_1"/>
    <property type="match status" value="1"/>
</dbReference>
<dbReference type="CDD" id="cd22157">
    <property type="entry name" value="F-box_AtFBW1-like"/>
    <property type="match status" value="1"/>
</dbReference>
<evidence type="ECO:0000259" key="2">
    <source>
        <dbReference type="PROSITE" id="PS50181"/>
    </source>
</evidence>
<keyword evidence="4" id="KW-1185">Reference proteome</keyword>
<reference evidence="3" key="2">
    <citation type="submission" date="2023-05" db="EMBL/GenBank/DDBJ databases">
        <authorList>
            <person name="Schelkunov M.I."/>
        </authorList>
    </citation>
    <scope>NUCLEOTIDE SEQUENCE</scope>
    <source>
        <strain evidence="3">Hsosn_3</strain>
        <tissue evidence="3">Leaf</tissue>
    </source>
</reference>
<dbReference type="InterPro" id="IPR001810">
    <property type="entry name" value="F-box_dom"/>
</dbReference>
<proteinExistence type="predicted"/>
<organism evidence="3 4">
    <name type="scientific">Heracleum sosnowskyi</name>
    <dbReference type="NCBI Taxonomy" id="360622"/>
    <lineage>
        <taxon>Eukaryota</taxon>
        <taxon>Viridiplantae</taxon>
        <taxon>Streptophyta</taxon>
        <taxon>Embryophyta</taxon>
        <taxon>Tracheophyta</taxon>
        <taxon>Spermatophyta</taxon>
        <taxon>Magnoliopsida</taxon>
        <taxon>eudicotyledons</taxon>
        <taxon>Gunneridae</taxon>
        <taxon>Pentapetalae</taxon>
        <taxon>asterids</taxon>
        <taxon>campanulids</taxon>
        <taxon>Apiales</taxon>
        <taxon>Apiaceae</taxon>
        <taxon>Apioideae</taxon>
        <taxon>apioid superclade</taxon>
        <taxon>Tordylieae</taxon>
        <taxon>Tordyliinae</taxon>
        <taxon>Heracleum</taxon>
    </lineage>
</organism>
<dbReference type="PANTHER" id="PTHR31672:SF13">
    <property type="entry name" value="F-BOX PROTEIN CPR30-LIKE"/>
    <property type="match status" value="1"/>
</dbReference>
<accession>A0AAD8M0T8</accession>
<dbReference type="InterPro" id="IPR050796">
    <property type="entry name" value="SCF_F-box_component"/>
</dbReference>
<dbReference type="InterPro" id="IPR006527">
    <property type="entry name" value="F-box-assoc_dom_typ1"/>
</dbReference>
<dbReference type="SUPFAM" id="SSF117281">
    <property type="entry name" value="Kelch motif"/>
    <property type="match status" value="1"/>
</dbReference>
<dbReference type="Pfam" id="PF00646">
    <property type="entry name" value="F-box"/>
    <property type="match status" value="1"/>
</dbReference>
<gene>
    <name evidence="3" type="ORF">POM88_048790</name>
</gene>
<dbReference type="InterPro" id="IPR015915">
    <property type="entry name" value="Kelch-typ_b-propeller"/>
</dbReference>
<dbReference type="Proteomes" id="UP001237642">
    <property type="component" value="Unassembled WGS sequence"/>
</dbReference>
<feature type="domain" description="F-box" evidence="2">
    <location>
        <begin position="1"/>
        <end position="43"/>
    </location>
</feature>
<dbReference type="Gene3D" id="1.20.1280.50">
    <property type="match status" value="1"/>
</dbReference>
<dbReference type="SUPFAM" id="SSF81383">
    <property type="entry name" value="F-box domain"/>
    <property type="match status" value="1"/>
</dbReference>
<reference evidence="3" key="1">
    <citation type="submission" date="2023-02" db="EMBL/GenBank/DDBJ databases">
        <title>Genome of toxic invasive species Heracleum sosnowskyi carries increased number of genes despite the absence of recent whole-genome duplications.</title>
        <authorList>
            <person name="Schelkunov M."/>
            <person name="Shtratnikova V."/>
            <person name="Makarenko M."/>
            <person name="Klepikova A."/>
            <person name="Omelchenko D."/>
            <person name="Novikova G."/>
            <person name="Obukhova E."/>
            <person name="Bogdanov V."/>
            <person name="Penin A."/>
            <person name="Logacheva M."/>
        </authorList>
    </citation>
    <scope>NUCLEOTIDE SEQUENCE</scope>
    <source>
        <strain evidence="3">Hsosn_3</strain>
        <tissue evidence="3">Leaf</tissue>
    </source>
</reference>
<evidence type="ECO:0000256" key="1">
    <source>
        <dbReference type="SAM" id="MobiDB-lite"/>
    </source>
</evidence>
<evidence type="ECO:0000313" key="3">
    <source>
        <dbReference type="EMBL" id="KAK1355534.1"/>
    </source>
</evidence>
<comment type="caution">
    <text evidence="3">The sequence shown here is derived from an EMBL/GenBank/DDBJ whole genome shotgun (WGS) entry which is preliminary data.</text>
</comment>
<feature type="region of interest" description="Disordered" evidence="1">
    <location>
        <begin position="352"/>
        <end position="394"/>
    </location>
</feature>
<protein>
    <submittedName>
        <fullName evidence="3">F-box domain-containing protein</fullName>
    </submittedName>
</protein>
<dbReference type="SMART" id="SM00256">
    <property type="entry name" value="FBOX"/>
    <property type="match status" value="1"/>
</dbReference>
<dbReference type="InterPro" id="IPR017451">
    <property type="entry name" value="F-box-assoc_interact_dom"/>
</dbReference>
<dbReference type="PROSITE" id="PS50181">
    <property type="entry name" value="FBOX"/>
    <property type="match status" value="1"/>
</dbReference>
<dbReference type="InterPro" id="IPR036047">
    <property type="entry name" value="F-box-like_dom_sf"/>
</dbReference>
<dbReference type="AlphaFoldDB" id="A0AAD8M0T8"/>
<sequence length="394" mass="44715">MALPCELIDEVLCHVPVKYLLRCRCVSKEWCSLIDSTAFIKKHAKTTIESNASSGIVITGDQSLFLTDAESLYADEDVAVTEIKDPLVTVFPGADFVGASNSLLCFCKNNWNDFLLYNPSTRKHKKVPSIGEFVLWFDFVLVSHCGFGYDHVNDDYKIVKIAEFCGMVVMVYSLKSNQWTQIHNVPNNILIHPLSRKGMFAHGALHWLAAKNLPGSSYIILGFDLGFERFREIPSPVARNGKFYVADGGSLCILEECTNSRTDAWLINNYGAENPWYKALSMEQPGALGSFRVYRPVVSSRSGKDVLLEVDISKLVWYDPERKVVKNVRIHGLPSKFGAELYRESLLQLSENEQLQKPSKDKKEKKQQKERDNKEKKQQTKRDNFLSKGFKLKL</sequence>
<evidence type="ECO:0000313" key="4">
    <source>
        <dbReference type="Proteomes" id="UP001237642"/>
    </source>
</evidence>
<dbReference type="PANTHER" id="PTHR31672">
    <property type="entry name" value="BNACNNG10540D PROTEIN"/>
    <property type="match status" value="1"/>
</dbReference>
<dbReference type="EMBL" id="JAUIZM010000011">
    <property type="protein sequence ID" value="KAK1355534.1"/>
    <property type="molecule type" value="Genomic_DNA"/>
</dbReference>
<dbReference type="Pfam" id="PF07734">
    <property type="entry name" value="FBA_1"/>
    <property type="match status" value="1"/>
</dbReference>